<organism evidence="1 2">
    <name type="scientific">Cordyceps javanica</name>
    <dbReference type="NCBI Taxonomy" id="43265"/>
    <lineage>
        <taxon>Eukaryota</taxon>
        <taxon>Fungi</taxon>
        <taxon>Dikarya</taxon>
        <taxon>Ascomycota</taxon>
        <taxon>Pezizomycotina</taxon>
        <taxon>Sordariomycetes</taxon>
        <taxon>Hypocreomycetidae</taxon>
        <taxon>Hypocreales</taxon>
        <taxon>Cordycipitaceae</taxon>
        <taxon>Cordyceps</taxon>
    </lineage>
</organism>
<sequence>MTPTLDVALQICDSPRTAPAISALIRTSLWGRAPPRDPEPVMLQFRHPFYASHPVVSRPWQARTSRAAAQDIATELGHCLEVIHPGKSAKVFRAIHSETRGHDAAAPSEDESRHWRVLVRDLSGESAGRWQATHLRFPRFVRQTAVALRLLSYDPAGCGPIGYSLTRRSGTATNAPEDGQLCNWRNMVIVLAIAAKSQHSVTKREGCGLFRRRLKQEVDVKVPFPGATLHHGLKVLLRGWRSRLDLSHDKIRVLLEFGRRIPKFCRRKVCFPDAKCRSEPLIKWQQKVFLARHLIMCKVRGPRDEQPR</sequence>
<protein>
    <submittedName>
        <fullName evidence="1">Uncharacterized protein</fullName>
    </submittedName>
</protein>
<dbReference type="EMBL" id="SPUK01000001">
    <property type="protein sequence ID" value="TQW00585.1"/>
    <property type="molecule type" value="Genomic_DNA"/>
</dbReference>
<keyword evidence="2" id="KW-1185">Reference proteome</keyword>
<proteinExistence type="predicted"/>
<dbReference type="Proteomes" id="UP000315783">
    <property type="component" value="Unassembled WGS sequence"/>
</dbReference>
<evidence type="ECO:0000313" key="1">
    <source>
        <dbReference type="EMBL" id="TQW00585.1"/>
    </source>
</evidence>
<accession>A0A545VFS4</accession>
<comment type="caution">
    <text evidence="1">The sequence shown here is derived from an EMBL/GenBank/DDBJ whole genome shotgun (WGS) entry which is preliminary data.</text>
</comment>
<evidence type="ECO:0000313" key="2">
    <source>
        <dbReference type="Proteomes" id="UP000315783"/>
    </source>
</evidence>
<reference evidence="1 2" key="1">
    <citation type="journal article" date="2019" name="Appl. Microbiol. Biotechnol.">
        <title>Genome sequence of Isaria javanica and comparative genome analysis insights into family S53 peptidase evolution in fungal entomopathogens.</title>
        <authorList>
            <person name="Lin R."/>
            <person name="Zhang X."/>
            <person name="Xin B."/>
            <person name="Zou M."/>
            <person name="Gao Y."/>
            <person name="Qin F."/>
            <person name="Hu Q."/>
            <person name="Xie B."/>
            <person name="Cheng X."/>
        </authorList>
    </citation>
    <scope>NUCLEOTIDE SEQUENCE [LARGE SCALE GENOMIC DNA]</scope>
    <source>
        <strain evidence="1 2">IJ1G</strain>
    </source>
</reference>
<name>A0A545VFS4_9HYPO</name>
<gene>
    <name evidence="1" type="ORF">IF1G_00516</name>
</gene>
<dbReference type="AlphaFoldDB" id="A0A545VFS4"/>